<accession>A0A1V2LE18</accession>
<dbReference type="EMBL" id="MPUK01000001">
    <property type="protein sequence ID" value="ONH70077.1"/>
    <property type="molecule type" value="Genomic_DNA"/>
</dbReference>
<dbReference type="GO" id="GO:0005886">
    <property type="term" value="C:plasma membrane"/>
    <property type="evidence" value="ECO:0007669"/>
    <property type="project" value="TreeGrafter"/>
</dbReference>
<keyword evidence="10" id="KW-1185">Reference proteome</keyword>
<proteinExistence type="inferred from homology"/>
<dbReference type="PROSITE" id="PS50330">
    <property type="entry name" value="UIM"/>
    <property type="match status" value="1"/>
</dbReference>
<dbReference type="GO" id="GO:0005543">
    <property type="term" value="F:phospholipid binding"/>
    <property type="evidence" value="ECO:0007669"/>
    <property type="project" value="TreeGrafter"/>
</dbReference>
<dbReference type="Pfam" id="PF01417">
    <property type="entry name" value="ENTH"/>
    <property type="match status" value="1"/>
</dbReference>
<dbReference type="GO" id="GO:0005768">
    <property type="term" value="C:endosome"/>
    <property type="evidence" value="ECO:0007669"/>
    <property type="project" value="TreeGrafter"/>
</dbReference>
<dbReference type="OMA" id="STEFYDI"/>
<keyword evidence="6" id="KW-0446">Lipid-binding</keyword>
<evidence type="ECO:0000256" key="1">
    <source>
        <dbReference type="ARBA" id="ARBA00004170"/>
    </source>
</evidence>
<dbReference type="PROSITE" id="PS50942">
    <property type="entry name" value="ENTH"/>
    <property type="match status" value="1"/>
</dbReference>
<dbReference type="VEuPathDB" id="FungiDB:BON22_0669"/>
<comment type="similarity">
    <text evidence="3">Belongs to the epsin family.</text>
</comment>
<organism evidence="9 10">
    <name type="scientific">Cyberlindnera fabianii</name>
    <name type="common">Yeast</name>
    <name type="synonym">Hansenula fabianii</name>
    <dbReference type="NCBI Taxonomy" id="36022"/>
    <lineage>
        <taxon>Eukaryota</taxon>
        <taxon>Fungi</taxon>
        <taxon>Dikarya</taxon>
        <taxon>Ascomycota</taxon>
        <taxon>Saccharomycotina</taxon>
        <taxon>Saccharomycetes</taxon>
        <taxon>Phaffomycetales</taxon>
        <taxon>Phaffomycetaceae</taxon>
        <taxon>Cyberlindnera</taxon>
    </lineage>
</organism>
<dbReference type="InterPro" id="IPR013809">
    <property type="entry name" value="ENTH"/>
</dbReference>
<feature type="region of interest" description="Disordered" evidence="7">
    <location>
        <begin position="340"/>
        <end position="387"/>
    </location>
</feature>
<dbReference type="STRING" id="36022.A0A1V2LE18"/>
<dbReference type="SMART" id="SM00273">
    <property type="entry name" value="ENTH"/>
    <property type="match status" value="1"/>
</dbReference>
<feature type="compositionally biased region" description="Low complexity" evidence="7">
    <location>
        <begin position="351"/>
        <end position="371"/>
    </location>
</feature>
<evidence type="ECO:0000259" key="8">
    <source>
        <dbReference type="PROSITE" id="PS50942"/>
    </source>
</evidence>
<sequence length="487" mass="55493">MSSAFHWHLRTNHRGDNITVSETNNGPATSNEPYGPSQDARGRNPYTRLLSIEINTNISSYSTEFLDIMDIIDKRLNDKGKNWRHVAKALTVLDYLVRCGSENCVRWSRDNLYIIKTLREFQYVDEEGHDQGSVIRVKAKELTSLLRDDERLRMERDLRASRRNGRHRTREDFNNDDETEEERALREALEESKRTAEEDERKRRAANGEDDGLEAALRLSREEEEARRLREQQNGNLLDLNDTPQVQYDIWGNPIYPGQQDAYQLQLQQQQQAALLAQQQQQAQQAYMLQNQALMEQQQQEYLQQQYLQQQYMQQQQYLQEQQYLAQQQALQQQQMLQTGSNNPFAMGSGSSPEQQPAQTQTPSSQPKTEPVQQPLKKIPTGSQQKNQQFSELNQLLAQGTGIDTFGNEGATRIPAQYTKTSQFLNSSGTGIGQTQHSIGNPFLKQQYTGVASTGIVPAQTGYGFGNQAPASQSASSRGNDQSLIDI</sequence>
<feature type="region of interest" description="Disordered" evidence="7">
    <location>
        <begin position="463"/>
        <end position="487"/>
    </location>
</feature>
<dbReference type="AlphaFoldDB" id="A0A1V2LE18"/>
<dbReference type="GO" id="GO:0030125">
    <property type="term" value="C:clathrin vesicle coat"/>
    <property type="evidence" value="ECO:0007669"/>
    <property type="project" value="TreeGrafter"/>
</dbReference>
<evidence type="ECO:0000313" key="10">
    <source>
        <dbReference type="Proteomes" id="UP000189513"/>
    </source>
</evidence>
<evidence type="ECO:0000256" key="5">
    <source>
        <dbReference type="ARBA" id="ARBA00022553"/>
    </source>
</evidence>
<feature type="compositionally biased region" description="Polar residues" evidence="7">
    <location>
        <begin position="18"/>
        <end position="32"/>
    </location>
</feature>
<feature type="compositionally biased region" description="Polar residues" evidence="7">
    <location>
        <begin position="469"/>
        <end position="487"/>
    </location>
</feature>
<gene>
    <name evidence="9" type="ORF">BON22_0669</name>
</gene>
<feature type="compositionally biased region" description="Basic and acidic residues" evidence="7">
    <location>
        <begin position="182"/>
        <end position="202"/>
    </location>
</feature>
<feature type="domain" description="ENTH" evidence="8">
    <location>
        <begin position="13"/>
        <end position="156"/>
    </location>
</feature>
<dbReference type="SUPFAM" id="SSF48464">
    <property type="entry name" value="ENTH/VHS domain"/>
    <property type="match status" value="1"/>
</dbReference>
<evidence type="ECO:0000256" key="3">
    <source>
        <dbReference type="ARBA" id="ARBA00010130"/>
    </source>
</evidence>
<comment type="subcellular location">
    <subcellularLocation>
        <location evidence="2">Cytoplasm</location>
    </subcellularLocation>
    <subcellularLocation>
        <location evidence="1">Membrane</location>
        <topology evidence="1">Peripheral membrane protein</topology>
    </subcellularLocation>
</comment>
<comment type="caution">
    <text evidence="9">The sequence shown here is derived from an EMBL/GenBank/DDBJ whole genome shotgun (WGS) entry which is preliminary data.</text>
</comment>
<name>A0A1V2LE18_CYBFA</name>
<dbReference type="PANTHER" id="PTHR12276">
    <property type="entry name" value="EPSIN/ENT-RELATED"/>
    <property type="match status" value="1"/>
</dbReference>
<evidence type="ECO:0000256" key="4">
    <source>
        <dbReference type="ARBA" id="ARBA00022490"/>
    </source>
</evidence>
<keyword evidence="5" id="KW-0597">Phosphoprotein</keyword>
<evidence type="ECO:0000256" key="7">
    <source>
        <dbReference type="SAM" id="MobiDB-lite"/>
    </source>
</evidence>
<dbReference type="InterPro" id="IPR008942">
    <property type="entry name" value="ENTH_VHS"/>
</dbReference>
<reference evidence="10" key="1">
    <citation type="journal article" date="2017" name="Genome Announc.">
        <title>Genome sequences of Cyberlindnera fabianii 65, Pichia kudriavzevii 129, and Saccharomyces cerevisiae 131 isolated from fermented masau fruits in Zimbabwe.</title>
        <authorList>
            <person name="van Rijswijck I.M.H."/>
            <person name="Derks M.F.L."/>
            <person name="Abee T."/>
            <person name="de Ridder D."/>
            <person name="Smid E.J."/>
        </authorList>
    </citation>
    <scope>NUCLEOTIDE SEQUENCE [LARGE SCALE GENOMIC DNA]</scope>
    <source>
        <strain evidence="10">65</strain>
    </source>
</reference>
<protein>
    <submittedName>
        <fullName evidence="9">Epsin-1</fullName>
    </submittedName>
</protein>
<feature type="region of interest" description="Disordered" evidence="7">
    <location>
        <begin position="16"/>
        <end position="42"/>
    </location>
</feature>
<dbReference type="PANTHER" id="PTHR12276:SF110">
    <property type="entry name" value="EPSIN-1-RELATED"/>
    <property type="match status" value="1"/>
</dbReference>
<dbReference type="Proteomes" id="UP000189513">
    <property type="component" value="Unassembled WGS sequence"/>
</dbReference>
<dbReference type="GO" id="GO:0030276">
    <property type="term" value="F:clathrin binding"/>
    <property type="evidence" value="ECO:0007669"/>
    <property type="project" value="TreeGrafter"/>
</dbReference>
<evidence type="ECO:0000256" key="6">
    <source>
        <dbReference type="ARBA" id="ARBA00023121"/>
    </source>
</evidence>
<dbReference type="InterPro" id="IPR003903">
    <property type="entry name" value="UIM_dom"/>
</dbReference>
<dbReference type="Gene3D" id="1.25.40.90">
    <property type="match status" value="1"/>
</dbReference>
<dbReference type="GO" id="GO:0006897">
    <property type="term" value="P:endocytosis"/>
    <property type="evidence" value="ECO:0007669"/>
    <property type="project" value="TreeGrafter"/>
</dbReference>
<evidence type="ECO:0000313" key="9">
    <source>
        <dbReference type="EMBL" id="ONH70077.1"/>
    </source>
</evidence>
<feature type="region of interest" description="Disordered" evidence="7">
    <location>
        <begin position="163"/>
        <end position="215"/>
    </location>
</feature>
<evidence type="ECO:0000256" key="2">
    <source>
        <dbReference type="ARBA" id="ARBA00004496"/>
    </source>
</evidence>
<keyword evidence="4" id="KW-0963">Cytoplasm</keyword>
<dbReference type="GO" id="GO:0007015">
    <property type="term" value="P:actin filament organization"/>
    <property type="evidence" value="ECO:0007669"/>
    <property type="project" value="TreeGrafter"/>
</dbReference>